<name>A0A6P4HYZ4_DROKI</name>
<dbReference type="Pfam" id="PF00149">
    <property type="entry name" value="Metallophos"/>
    <property type="match status" value="1"/>
</dbReference>
<dbReference type="GO" id="GO:0046872">
    <property type="term" value="F:metal ion binding"/>
    <property type="evidence" value="ECO:0007669"/>
    <property type="project" value="UniProtKB-KW"/>
</dbReference>
<reference evidence="17" key="1">
    <citation type="submission" date="2025-08" db="UniProtKB">
        <authorList>
            <consortium name="RefSeq"/>
        </authorList>
    </citation>
    <scope>IDENTIFICATION</scope>
    <source>
        <strain evidence="17">14028-0561.14</strain>
        <tissue evidence="17">Whole fly</tissue>
    </source>
</reference>
<feature type="binding site" evidence="12">
    <location>
        <position position="292"/>
    </location>
    <ligand>
        <name>Zn(2+)</name>
        <dbReference type="ChEBI" id="CHEBI:29105"/>
        <label>2</label>
    </ligand>
</feature>
<feature type="disulfide bond" evidence="13">
    <location>
        <begin position="99"/>
        <end position="180"/>
    </location>
</feature>
<dbReference type="RefSeq" id="XP_017020995.1">
    <property type="nucleotide sequence ID" value="XM_017165506.2"/>
</dbReference>
<evidence type="ECO:0000256" key="4">
    <source>
        <dbReference type="ARBA" id="ARBA00022723"/>
    </source>
</evidence>
<dbReference type="GO" id="GO:0006685">
    <property type="term" value="P:sphingomyelin catabolic process"/>
    <property type="evidence" value="ECO:0007669"/>
    <property type="project" value="UniProtKB-UniRule"/>
</dbReference>
<feature type="binding site" evidence="12">
    <location>
        <position position="473"/>
    </location>
    <ligand>
        <name>Zn(2+)</name>
        <dbReference type="ChEBI" id="CHEBI:29105"/>
        <label>2</label>
    </ligand>
</feature>
<organism evidence="16 17">
    <name type="scientific">Drosophila kikkawai</name>
    <name type="common">Fruit fly</name>
    <dbReference type="NCBI Taxonomy" id="30033"/>
    <lineage>
        <taxon>Eukaryota</taxon>
        <taxon>Metazoa</taxon>
        <taxon>Ecdysozoa</taxon>
        <taxon>Arthropoda</taxon>
        <taxon>Hexapoda</taxon>
        <taxon>Insecta</taxon>
        <taxon>Pterygota</taxon>
        <taxon>Neoptera</taxon>
        <taxon>Endopterygota</taxon>
        <taxon>Diptera</taxon>
        <taxon>Brachycera</taxon>
        <taxon>Muscomorpha</taxon>
        <taxon>Ephydroidea</taxon>
        <taxon>Drosophilidae</taxon>
        <taxon>Drosophila</taxon>
        <taxon>Sophophora</taxon>
    </lineage>
</organism>
<keyword evidence="3" id="KW-0964">Secreted</keyword>
<feature type="disulfide bond" evidence="13">
    <location>
        <begin position="241"/>
        <end position="264"/>
    </location>
</feature>
<dbReference type="Proteomes" id="UP001652661">
    <property type="component" value="Chromosome 3R"/>
</dbReference>
<feature type="disulfide bond" evidence="13">
    <location>
        <begin position="596"/>
        <end position="600"/>
    </location>
</feature>
<feature type="binding site" evidence="12">
    <location>
        <position position="220"/>
    </location>
    <ligand>
        <name>Zn(2+)</name>
        <dbReference type="ChEBI" id="CHEBI:29105"/>
        <label>1</label>
    </ligand>
</feature>
<dbReference type="Gene3D" id="3.60.21.10">
    <property type="match status" value="1"/>
</dbReference>
<comment type="catalytic activity">
    <reaction evidence="10">
        <text>a sphingomyelin + H2O = phosphocholine + an N-acylsphing-4-enine + H(+)</text>
        <dbReference type="Rhea" id="RHEA:19253"/>
        <dbReference type="ChEBI" id="CHEBI:15377"/>
        <dbReference type="ChEBI" id="CHEBI:15378"/>
        <dbReference type="ChEBI" id="CHEBI:17636"/>
        <dbReference type="ChEBI" id="CHEBI:52639"/>
        <dbReference type="ChEBI" id="CHEBI:295975"/>
        <dbReference type="EC" id="3.1.4.12"/>
    </reaction>
    <physiologicalReaction direction="left-to-right" evidence="10">
        <dbReference type="Rhea" id="RHEA:19254"/>
    </physiologicalReaction>
</comment>
<evidence type="ECO:0000256" key="7">
    <source>
        <dbReference type="ARBA" id="ARBA00022833"/>
    </source>
</evidence>
<evidence type="ECO:0000256" key="1">
    <source>
        <dbReference type="ARBA" id="ARBA00004613"/>
    </source>
</evidence>
<evidence type="ECO:0000256" key="5">
    <source>
        <dbReference type="ARBA" id="ARBA00022729"/>
    </source>
</evidence>
<dbReference type="PANTHER" id="PTHR10340:SF29">
    <property type="entry name" value="SPHINGOMYELIN PHOSPHODIESTERASE"/>
    <property type="match status" value="1"/>
</dbReference>
<feature type="domain" description="Saposin B-type" evidence="15">
    <location>
        <begin position="95"/>
        <end position="184"/>
    </location>
</feature>
<dbReference type="OrthoDB" id="282973at2759"/>
<evidence type="ECO:0000256" key="13">
    <source>
        <dbReference type="PIRSR" id="PIRSR000948-2"/>
    </source>
</evidence>
<evidence type="ECO:0000259" key="15">
    <source>
        <dbReference type="PROSITE" id="PS50015"/>
    </source>
</evidence>
<keyword evidence="16" id="KW-1185">Reference proteome</keyword>
<feature type="disulfide bond" evidence="13">
    <location>
        <begin position="102"/>
        <end position="172"/>
    </location>
</feature>
<keyword evidence="8 13" id="KW-1015">Disulfide bond</keyword>
<dbReference type="GO" id="GO:0005615">
    <property type="term" value="C:extracellular space"/>
    <property type="evidence" value="ECO:0007669"/>
    <property type="project" value="TreeGrafter"/>
</dbReference>
<dbReference type="AlphaFoldDB" id="A0A6P4HYZ4"/>
<dbReference type="InterPro" id="IPR029052">
    <property type="entry name" value="Metallo-depent_PP-like"/>
</dbReference>
<feature type="disulfide bond" evidence="13">
    <location>
        <begin position="399"/>
        <end position="447"/>
    </location>
</feature>
<keyword evidence="5 14" id="KW-0732">Signal</keyword>
<evidence type="ECO:0000313" key="17">
    <source>
        <dbReference type="RefSeq" id="XP_017020995.1"/>
    </source>
</evidence>
<keyword evidence="6 11" id="KW-0378">Hydrolase</keyword>
<dbReference type="GO" id="GO:0061750">
    <property type="term" value="F:acid sphingomyelin phosphodiesterase activity"/>
    <property type="evidence" value="ECO:0007669"/>
    <property type="project" value="TreeGrafter"/>
</dbReference>
<dbReference type="InterPro" id="IPR011160">
    <property type="entry name" value="Sphingomy_PDE"/>
</dbReference>
<comment type="function">
    <text evidence="11">Converts sphingomyelin to ceramide.</text>
</comment>
<protein>
    <recommendedName>
        <fullName evidence="11">Sphingomyelin phosphodiesterase</fullName>
        <ecNumber evidence="11">3.1.4.12</ecNumber>
    </recommendedName>
</protein>
<feature type="binding site" evidence="12">
    <location>
        <position position="292"/>
    </location>
    <ligand>
        <name>Zn(2+)</name>
        <dbReference type="ChEBI" id="CHEBI:29105"/>
        <label>1</label>
    </ligand>
</feature>
<dbReference type="InterPro" id="IPR004843">
    <property type="entry name" value="Calcineurin-like_PHP"/>
</dbReference>
<dbReference type="GeneID" id="108073743"/>
<dbReference type="EC" id="3.1.4.12" evidence="11"/>
<dbReference type="InterPro" id="IPR008139">
    <property type="entry name" value="SaposinB_dom"/>
</dbReference>
<keyword evidence="11" id="KW-0326">Glycosidase</keyword>
<dbReference type="Pfam" id="PF19272">
    <property type="entry name" value="ASMase_C"/>
    <property type="match status" value="1"/>
</dbReference>
<accession>A0A6P4HYZ4</accession>
<keyword evidence="4 12" id="KW-0479">Metal-binding</keyword>
<evidence type="ECO:0000256" key="10">
    <source>
        <dbReference type="ARBA" id="ARBA00047268"/>
    </source>
</evidence>
<feature type="binding site" evidence="12">
    <location>
        <position position="332"/>
    </location>
    <ligand>
        <name>Zn(2+)</name>
        <dbReference type="ChEBI" id="CHEBI:29105"/>
        <label>2</label>
    </ligand>
</feature>
<evidence type="ECO:0000256" key="8">
    <source>
        <dbReference type="ARBA" id="ARBA00023157"/>
    </source>
</evidence>
<dbReference type="GO" id="GO:0005764">
    <property type="term" value="C:lysosome"/>
    <property type="evidence" value="ECO:0007669"/>
    <property type="project" value="TreeGrafter"/>
</dbReference>
<sequence>MKLIWSTALWGLALLLVGCRAFSLPNVPDTLTKEERLAALQSVSIAEEISRDYLKYHRTGVQTDRLKQIGYDLRNSHSRKAIFTESMADLNSADQFFVCTLCRSTVNVLVRTFTEGELSGPQREAEAKKLSLGVCDYFGISTQEVCSGLFDLNWPIFDFIFNETAADSQSFCSMLPINICQVKQDEYNLTLTIQGDSPTEHNSELPARSSEDLVILQFTDIHYDPLYAAGSNAECDEPMCCRTPLAEGADSSSAAGYWSDYRACDTPIHLIHSAFQHAKDNHKIDWIYHTGDVPPHNVWSTTKQGNLDMLTEIDGLLAEYFPNTPIYPCLGNHEPHPTNVFGNDEIPTELSVKWLYEHVWSLWSKWLPAEAETTVLRGGYYTVPISKDFRVVALNSMDCYLYNWWLYYNATLIQEQLQWFHDTLLAAEQSGETVHVLAHIPAGDGDCWSSWSKEYNRVLTRFSGIVTGVFSGHTHKDEMNLHYSEEGYATVVNWNGGSLTTYSDTNPNYRVYEVDPKRKQVVEHSTYIFNLTAANEKPDEQPEWFLEYEFTKEFTEDTSPAGIDKLLVQMAEKPDLLRKFRRYKFTSSDPKIAEGCDDACLSKTICRIATSNYQERTRCKELQEILADSLENEDKTDDNDNGGGAAGLKAFSLASLLALLTASAILN</sequence>
<feature type="disulfide bond" evidence="13">
    <location>
        <begin position="235"/>
        <end position="240"/>
    </location>
</feature>
<comment type="cofactor">
    <cofactor evidence="12">
        <name>Zn(2+)</name>
        <dbReference type="ChEBI" id="CHEBI:29105"/>
    </cofactor>
    <text evidence="12">Binds 2 Zn(2+) ions per subunit.</text>
</comment>
<evidence type="ECO:0000256" key="9">
    <source>
        <dbReference type="ARBA" id="ARBA00023180"/>
    </source>
</evidence>
<evidence type="ECO:0000256" key="2">
    <source>
        <dbReference type="ARBA" id="ARBA00008234"/>
    </source>
</evidence>
<dbReference type="GO" id="GO:0016020">
    <property type="term" value="C:membrane"/>
    <property type="evidence" value="ECO:0007669"/>
    <property type="project" value="GOC"/>
</dbReference>
<dbReference type="SUPFAM" id="SSF56300">
    <property type="entry name" value="Metallo-dependent phosphatases"/>
    <property type="match status" value="1"/>
</dbReference>
<dbReference type="GO" id="GO:0046513">
    <property type="term" value="P:ceramide biosynthetic process"/>
    <property type="evidence" value="ECO:0007669"/>
    <property type="project" value="TreeGrafter"/>
</dbReference>
<dbReference type="PANTHER" id="PTHR10340">
    <property type="entry name" value="SPHINGOMYELIN PHOSPHODIESTERASE"/>
    <property type="match status" value="1"/>
</dbReference>
<dbReference type="PIRSF" id="PIRSF000948">
    <property type="entry name" value="Sphingomy_PDE"/>
    <property type="match status" value="1"/>
</dbReference>
<proteinExistence type="inferred from homology"/>
<keyword evidence="7 12" id="KW-0862">Zinc</keyword>
<comment type="similarity">
    <text evidence="2 11">Belongs to the acid sphingomyelinase family.</text>
</comment>
<feature type="disulfide bond" evidence="13">
    <location>
        <begin position="135"/>
        <end position="146"/>
    </location>
</feature>
<evidence type="ECO:0000256" key="11">
    <source>
        <dbReference type="PIRNR" id="PIRNR000948"/>
    </source>
</evidence>
<dbReference type="CDD" id="cd00842">
    <property type="entry name" value="MPP_ASMase"/>
    <property type="match status" value="1"/>
</dbReference>
<comment type="subcellular location">
    <subcellularLocation>
        <location evidence="1">Secreted</location>
    </subcellularLocation>
</comment>
<dbReference type="GO" id="GO:0016798">
    <property type="term" value="F:hydrolase activity, acting on glycosyl bonds"/>
    <property type="evidence" value="ECO:0007669"/>
    <property type="project" value="UniProtKB-KW"/>
</dbReference>
<keyword evidence="9" id="KW-0325">Glycoprotein</keyword>
<evidence type="ECO:0000256" key="3">
    <source>
        <dbReference type="ARBA" id="ARBA00022525"/>
    </source>
</evidence>
<feature type="binding site" evidence="12">
    <location>
        <position position="222"/>
    </location>
    <ligand>
        <name>Zn(2+)</name>
        <dbReference type="ChEBI" id="CHEBI:29105"/>
        <label>1</label>
    </ligand>
</feature>
<feature type="binding site" evidence="12">
    <location>
        <position position="475"/>
    </location>
    <ligand>
        <name>Zn(2+)</name>
        <dbReference type="ChEBI" id="CHEBI:29105"/>
        <label>1</label>
    </ligand>
</feature>
<evidence type="ECO:0000313" key="16">
    <source>
        <dbReference type="Proteomes" id="UP001652661"/>
    </source>
</evidence>
<dbReference type="InterPro" id="IPR045473">
    <property type="entry name" value="ASM_C"/>
</dbReference>
<feature type="binding site" evidence="12">
    <location>
        <position position="439"/>
    </location>
    <ligand>
        <name>Zn(2+)</name>
        <dbReference type="ChEBI" id="CHEBI:29105"/>
        <label>2</label>
    </ligand>
</feature>
<dbReference type="PROSITE" id="PS50015">
    <property type="entry name" value="SAP_B"/>
    <property type="match status" value="1"/>
</dbReference>
<dbReference type="PROSITE" id="PS51257">
    <property type="entry name" value="PROKAR_LIPOPROTEIN"/>
    <property type="match status" value="1"/>
</dbReference>
<evidence type="ECO:0000256" key="14">
    <source>
        <dbReference type="SAM" id="SignalP"/>
    </source>
</evidence>
<gene>
    <name evidence="17" type="primary">LOC108073743</name>
</gene>
<feature type="chain" id="PRO_5027827577" description="Sphingomyelin phosphodiesterase" evidence="14">
    <location>
        <begin position="22"/>
        <end position="667"/>
    </location>
</feature>
<dbReference type="InterPro" id="IPR041805">
    <property type="entry name" value="ASMase/PPN1_MPP"/>
</dbReference>
<evidence type="ECO:0000256" key="6">
    <source>
        <dbReference type="ARBA" id="ARBA00022801"/>
    </source>
</evidence>
<evidence type="ECO:0000256" key="12">
    <source>
        <dbReference type="PIRSR" id="PIRSR000948-1"/>
    </source>
</evidence>
<feature type="signal peptide" evidence="14">
    <location>
        <begin position="1"/>
        <end position="21"/>
    </location>
</feature>